<feature type="domain" description="Flagellar motor switch protein FliG C-terminal" evidence="11">
    <location>
        <begin position="218"/>
        <end position="324"/>
    </location>
</feature>
<evidence type="ECO:0000256" key="3">
    <source>
        <dbReference type="ARBA" id="ARBA00010299"/>
    </source>
</evidence>
<dbReference type="Pfam" id="PF01706">
    <property type="entry name" value="FliG_C"/>
    <property type="match status" value="1"/>
</dbReference>
<dbReference type="PANTHER" id="PTHR30534:SF0">
    <property type="entry name" value="FLAGELLAR MOTOR SWITCH PROTEIN FLIG"/>
    <property type="match status" value="1"/>
</dbReference>
<dbReference type="PIRSF" id="PIRSF003161">
    <property type="entry name" value="FliG"/>
    <property type="match status" value="1"/>
</dbReference>
<dbReference type="EMBL" id="FQXE01000012">
    <property type="protein sequence ID" value="SHI19000.1"/>
    <property type="molecule type" value="Genomic_DNA"/>
</dbReference>
<dbReference type="PANTHER" id="PTHR30534">
    <property type="entry name" value="FLAGELLAR MOTOR SWITCH PROTEIN FLIG"/>
    <property type="match status" value="1"/>
</dbReference>
<evidence type="ECO:0000259" key="11">
    <source>
        <dbReference type="Pfam" id="PF01706"/>
    </source>
</evidence>
<dbReference type="InterPro" id="IPR032779">
    <property type="entry name" value="FliG_M"/>
</dbReference>
<keyword evidence="15" id="KW-1185">Reference proteome</keyword>
<evidence type="ECO:0000256" key="10">
    <source>
        <dbReference type="ARBA" id="ARBA00025598"/>
    </source>
</evidence>
<evidence type="ECO:0000256" key="1">
    <source>
        <dbReference type="ARBA" id="ARBA00004117"/>
    </source>
</evidence>
<dbReference type="GO" id="GO:0003774">
    <property type="term" value="F:cytoskeletal motor activity"/>
    <property type="evidence" value="ECO:0007669"/>
    <property type="project" value="InterPro"/>
</dbReference>
<comment type="function">
    <text evidence="10">FliG is one of three proteins (FliG, FliN, FliM) that forms the rotor-mounted switch complex (C ring), located at the base of the basal body. This complex interacts with the CheY and CheZ chemotaxis proteins, in addition to contacting components of the motor that determine the direction of flagellar rotation.</text>
</comment>
<feature type="domain" description="Flagellar motor switch protein FliG middle" evidence="12">
    <location>
        <begin position="117"/>
        <end position="190"/>
    </location>
</feature>
<keyword evidence="9" id="KW-0975">Bacterial flagellum</keyword>
<dbReference type="Gene3D" id="1.10.220.30">
    <property type="match status" value="3"/>
</dbReference>
<evidence type="ECO:0000313" key="15">
    <source>
        <dbReference type="Proteomes" id="UP000184226"/>
    </source>
</evidence>
<dbReference type="GO" id="GO:0005886">
    <property type="term" value="C:plasma membrane"/>
    <property type="evidence" value="ECO:0007669"/>
    <property type="project" value="UniProtKB-SubCell"/>
</dbReference>
<proteinExistence type="inferred from homology"/>
<dbReference type="OrthoDB" id="9780302at2"/>
<dbReference type="STRING" id="658167.SAMN04488135_11262"/>
<keyword evidence="8" id="KW-0472">Membrane</keyword>
<evidence type="ECO:0000256" key="2">
    <source>
        <dbReference type="ARBA" id="ARBA00004515"/>
    </source>
</evidence>
<dbReference type="Pfam" id="PF14841">
    <property type="entry name" value="FliG_M"/>
    <property type="match status" value="1"/>
</dbReference>
<organism evidence="14 15">
    <name type="scientific">Pollutimonas bauzanensis</name>
    <dbReference type="NCBI Taxonomy" id="658167"/>
    <lineage>
        <taxon>Bacteria</taxon>
        <taxon>Pseudomonadati</taxon>
        <taxon>Pseudomonadota</taxon>
        <taxon>Betaproteobacteria</taxon>
        <taxon>Burkholderiales</taxon>
        <taxon>Alcaligenaceae</taxon>
        <taxon>Pollutimonas</taxon>
    </lineage>
</organism>
<reference evidence="14 15" key="1">
    <citation type="submission" date="2016-11" db="EMBL/GenBank/DDBJ databases">
        <authorList>
            <person name="Jaros S."/>
            <person name="Januszkiewicz K."/>
            <person name="Wedrychowicz H."/>
        </authorList>
    </citation>
    <scope>NUCLEOTIDE SEQUENCE [LARGE SCALE GENOMIC DNA]</scope>
    <source>
        <strain evidence="14 15">CGMCC 1.10190</strain>
    </source>
</reference>
<dbReference type="NCBIfam" id="TIGR00207">
    <property type="entry name" value="fliG"/>
    <property type="match status" value="1"/>
</dbReference>
<dbReference type="SUPFAM" id="SSF48029">
    <property type="entry name" value="FliG"/>
    <property type="match status" value="2"/>
</dbReference>
<sequence>MATADPNLDRCAILMMSLGEDAAAEVFKYLSAREVQMVGSAMANLKQVTRADVDAVLEEFRQEADQFMAVTLGSDEYIRSVLTKALGNDRAAGLIEDILEAGDNANGIDALNWLDATSVAELIADEHPQIIATILVHLERDRASGVLALLTERLRNDVMLRIATFGGVQPAALHELTDVLNNMLSGQGAKRSKMGGVRTAAEILNFMNSTEEEAVVSSLRELDADLAQRIVDEMFVFENLAEIEDTAIQLILKEIDTTSLTIALKGAPEELREKFFKNMSNRAAEMLRDDLDAQGPVRMSKVEEEQKNIVQVARKLAEAGQFTLGSLGNDEYV</sequence>
<comment type="subcellular location">
    <subcellularLocation>
        <location evidence="1">Bacterial flagellum basal body</location>
    </subcellularLocation>
    <subcellularLocation>
        <location evidence="2">Cell inner membrane</location>
        <topology evidence="2">Peripheral membrane protein</topology>
        <orientation evidence="2">Cytoplasmic side</orientation>
    </subcellularLocation>
</comment>
<dbReference type="Proteomes" id="UP000184226">
    <property type="component" value="Unassembled WGS sequence"/>
</dbReference>
<keyword evidence="14" id="KW-0969">Cilium</keyword>
<evidence type="ECO:0000313" key="14">
    <source>
        <dbReference type="EMBL" id="SHI19000.1"/>
    </source>
</evidence>
<dbReference type="PRINTS" id="PR00954">
    <property type="entry name" value="FLGMOTORFLIG"/>
</dbReference>
<accession>A0A1M5Z452</accession>
<keyword evidence="14" id="KW-0966">Cell projection</keyword>
<dbReference type="InterPro" id="IPR028263">
    <property type="entry name" value="FliG_N"/>
</dbReference>
<dbReference type="InterPro" id="IPR023087">
    <property type="entry name" value="Flg_Motor_Flig_C"/>
</dbReference>
<dbReference type="GO" id="GO:0071973">
    <property type="term" value="P:bacterial-type flagellum-dependent cell motility"/>
    <property type="evidence" value="ECO:0007669"/>
    <property type="project" value="InterPro"/>
</dbReference>
<keyword evidence="7" id="KW-0283">Flagellar rotation</keyword>
<evidence type="ECO:0000256" key="8">
    <source>
        <dbReference type="ARBA" id="ARBA00023136"/>
    </source>
</evidence>
<name>A0A1M5Z452_9BURK</name>
<dbReference type="AlphaFoldDB" id="A0A1M5Z452"/>
<dbReference type="InterPro" id="IPR011002">
    <property type="entry name" value="FliG_a-hlx"/>
</dbReference>
<dbReference type="InterPro" id="IPR000090">
    <property type="entry name" value="Flg_Motor_Flig"/>
</dbReference>
<dbReference type="GO" id="GO:0009425">
    <property type="term" value="C:bacterial-type flagellum basal body"/>
    <property type="evidence" value="ECO:0007669"/>
    <property type="project" value="UniProtKB-SubCell"/>
</dbReference>
<evidence type="ECO:0000256" key="6">
    <source>
        <dbReference type="ARBA" id="ARBA00022500"/>
    </source>
</evidence>
<feature type="domain" description="Flagellar motor switch protein FliG N-terminal" evidence="13">
    <location>
        <begin position="8"/>
        <end position="102"/>
    </location>
</feature>
<evidence type="ECO:0000259" key="13">
    <source>
        <dbReference type="Pfam" id="PF14842"/>
    </source>
</evidence>
<keyword evidence="6" id="KW-0145">Chemotaxis</keyword>
<keyword evidence="5" id="KW-1003">Cell membrane</keyword>
<protein>
    <recommendedName>
        <fullName evidence="4">Flagellar motor switch protein FliG</fullName>
    </recommendedName>
</protein>
<dbReference type="Pfam" id="PF14842">
    <property type="entry name" value="FliG_N"/>
    <property type="match status" value="1"/>
</dbReference>
<evidence type="ECO:0000256" key="5">
    <source>
        <dbReference type="ARBA" id="ARBA00022475"/>
    </source>
</evidence>
<gene>
    <name evidence="14" type="ORF">SAMN04488135_11262</name>
</gene>
<evidence type="ECO:0000256" key="4">
    <source>
        <dbReference type="ARBA" id="ARBA00021870"/>
    </source>
</evidence>
<dbReference type="RefSeq" id="WP_073106318.1">
    <property type="nucleotide sequence ID" value="NZ_FQXE01000012.1"/>
</dbReference>
<comment type="similarity">
    <text evidence="3">Belongs to the FliG family.</text>
</comment>
<dbReference type="FunFam" id="1.10.220.30:FF:000001">
    <property type="entry name" value="Flagellar motor switch protein FliG"/>
    <property type="match status" value="1"/>
</dbReference>
<dbReference type="GO" id="GO:0006935">
    <property type="term" value="P:chemotaxis"/>
    <property type="evidence" value="ECO:0007669"/>
    <property type="project" value="UniProtKB-KW"/>
</dbReference>
<evidence type="ECO:0000256" key="9">
    <source>
        <dbReference type="ARBA" id="ARBA00023143"/>
    </source>
</evidence>
<evidence type="ECO:0000256" key="7">
    <source>
        <dbReference type="ARBA" id="ARBA00022779"/>
    </source>
</evidence>
<keyword evidence="14" id="KW-0282">Flagellum</keyword>
<evidence type="ECO:0000259" key="12">
    <source>
        <dbReference type="Pfam" id="PF14841"/>
    </source>
</evidence>